<organism evidence="9 10">
    <name type="scientific">Paenibacillus turicensis</name>
    <dbReference type="NCBI Taxonomy" id="160487"/>
    <lineage>
        <taxon>Bacteria</taxon>
        <taxon>Bacillati</taxon>
        <taxon>Bacillota</taxon>
        <taxon>Bacilli</taxon>
        <taxon>Bacillales</taxon>
        <taxon>Paenibacillaceae</taxon>
        <taxon>Paenibacillus</taxon>
    </lineage>
</organism>
<dbReference type="Gene3D" id="1.10.3730.20">
    <property type="match status" value="1"/>
</dbReference>
<feature type="transmembrane region" description="Helical" evidence="7">
    <location>
        <begin position="227"/>
        <end position="247"/>
    </location>
</feature>
<reference evidence="9 10" key="1">
    <citation type="submission" date="2021-03" db="EMBL/GenBank/DDBJ databases">
        <title>Genomic Encyclopedia of Type Strains, Phase IV (KMG-IV): sequencing the most valuable type-strain genomes for metagenomic binning, comparative biology and taxonomic classification.</title>
        <authorList>
            <person name="Goeker M."/>
        </authorList>
    </citation>
    <scope>NUCLEOTIDE SEQUENCE [LARGE SCALE GENOMIC DNA]</scope>
    <source>
        <strain evidence="9 10">DSM 14349</strain>
    </source>
</reference>
<sequence>MTRQNYKSYLAAISYSFIIGFSFLFIKFTLVSAHPLDTLAHRFTVSMAAAVLILLFFKRTRFSVTWKQIMAILPLAILYPLMFFLFQVFGLNFSSTTEAGIFQAMIPIFTMFLAAGFLGERPNLYRKIGIGLSVCGVILIFVLKGVNIGSASMLGGGLILISAFSSAGYNVFARKLVQNYNVFQMTCVMSAIAFIFFNVFAVGRHMVVGDLNLFFQPFLDLKFTLSILYLGILSSLCTSFLSNYALIELEASQMSLFAHLATLITLAAGAFILGEPLSYYHIIGALLIIGGLIFANLQVKNSSTQKS</sequence>
<feature type="transmembrane region" description="Helical" evidence="7">
    <location>
        <begin position="12"/>
        <end position="33"/>
    </location>
</feature>
<comment type="caution">
    <text evidence="9">The sequence shown here is derived from an EMBL/GenBank/DDBJ whole genome shotgun (WGS) entry which is preliminary data.</text>
</comment>
<dbReference type="InterPro" id="IPR000620">
    <property type="entry name" value="EamA_dom"/>
</dbReference>
<dbReference type="InterPro" id="IPR037185">
    <property type="entry name" value="EmrE-like"/>
</dbReference>
<keyword evidence="10" id="KW-1185">Reference proteome</keyword>
<feature type="transmembrane region" description="Helical" evidence="7">
    <location>
        <begin position="279"/>
        <end position="297"/>
    </location>
</feature>
<feature type="transmembrane region" description="Helical" evidence="7">
    <location>
        <begin position="101"/>
        <end position="118"/>
    </location>
</feature>
<feature type="transmembrane region" description="Helical" evidence="7">
    <location>
        <begin position="185"/>
        <end position="207"/>
    </location>
</feature>
<feature type="transmembrane region" description="Helical" evidence="7">
    <location>
        <begin position="254"/>
        <end position="273"/>
    </location>
</feature>
<name>A0ABS4FNY0_9BACL</name>
<accession>A0ABS4FNY0</accession>
<evidence type="ECO:0000256" key="6">
    <source>
        <dbReference type="ARBA" id="ARBA00023136"/>
    </source>
</evidence>
<protein>
    <submittedName>
        <fullName evidence="9">Drug/metabolite transporter (DMT)-like permease</fullName>
    </submittedName>
</protein>
<comment type="subcellular location">
    <subcellularLocation>
        <location evidence="1">Cell membrane</location>
        <topology evidence="1">Multi-pass membrane protein</topology>
    </subcellularLocation>
</comment>
<dbReference type="RefSeq" id="WP_210087970.1">
    <property type="nucleotide sequence ID" value="NZ_JAGGKG010000003.1"/>
</dbReference>
<keyword evidence="5 7" id="KW-1133">Transmembrane helix</keyword>
<evidence type="ECO:0000256" key="5">
    <source>
        <dbReference type="ARBA" id="ARBA00022989"/>
    </source>
</evidence>
<evidence type="ECO:0000256" key="4">
    <source>
        <dbReference type="ARBA" id="ARBA00022692"/>
    </source>
</evidence>
<dbReference type="Pfam" id="PF00892">
    <property type="entry name" value="EamA"/>
    <property type="match status" value="2"/>
</dbReference>
<feature type="transmembrane region" description="Helical" evidence="7">
    <location>
        <begin position="130"/>
        <end position="148"/>
    </location>
</feature>
<evidence type="ECO:0000256" key="2">
    <source>
        <dbReference type="ARBA" id="ARBA00007362"/>
    </source>
</evidence>
<evidence type="ECO:0000313" key="10">
    <source>
        <dbReference type="Proteomes" id="UP001519272"/>
    </source>
</evidence>
<keyword evidence="6 7" id="KW-0472">Membrane</keyword>
<dbReference type="PANTHER" id="PTHR32322:SF18">
    <property type="entry name" value="S-ADENOSYLMETHIONINE_S-ADENOSYLHOMOCYSTEINE TRANSPORTER"/>
    <property type="match status" value="1"/>
</dbReference>
<evidence type="ECO:0000259" key="8">
    <source>
        <dbReference type="Pfam" id="PF00892"/>
    </source>
</evidence>
<proteinExistence type="inferred from homology"/>
<feature type="transmembrane region" description="Helical" evidence="7">
    <location>
        <begin position="39"/>
        <end position="57"/>
    </location>
</feature>
<keyword evidence="3" id="KW-1003">Cell membrane</keyword>
<feature type="transmembrane region" description="Helical" evidence="7">
    <location>
        <begin position="69"/>
        <end position="89"/>
    </location>
</feature>
<gene>
    <name evidence="9" type="ORF">J2Z32_000902</name>
</gene>
<evidence type="ECO:0000313" key="9">
    <source>
        <dbReference type="EMBL" id="MBP1904285.1"/>
    </source>
</evidence>
<evidence type="ECO:0000256" key="7">
    <source>
        <dbReference type="SAM" id="Phobius"/>
    </source>
</evidence>
<feature type="domain" description="EamA" evidence="8">
    <location>
        <begin position="155"/>
        <end position="296"/>
    </location>
</feature>
<dbReference type="EMBL" id="JAGGKG010000003">
    <property type="protein sequence ID" value="MBP1904285.1"/>
    <property type="molecule type" value="Genomic_DNA"/>
</dbReference>
<evidence type="ECO:0000256" key="3">
    <source>
        <dbReference type="ARBA" id="ARBA00022475"/>
    </source>
</evidence>
<comment type="similarity">
    <text evidence="2">Belongs to the EamA transporter family.</text>
</comment>
<dbReference type="InterPro" id="IPR050638">
    <property type="entry name" value="AA-Vitamin_Transporters"/>
</dbReference>
<feature type="transmembrane region" description="Helical" evidence="7">
    <location>
        <begin position="154"/>
        <end position="173"/>
    </location>
</feature>
<dbReference type="Proteomes" id="UP001519272">
    <property type="component" value="Unassembled WGS sequence"/>
</dbReference>
<dbReference type="PANTHER" id="PTHR32322">
    <property type="entry name" value="INNER MEMBRANE TRANSPORTER"/>
    <property type="match status" value="1"/>
</dbReference>
<evidence type="ECO:0000256" key="1">
    <source>
        <dbReference type="ARBA" id="ARBA00004651"/>
    </source>
</evidence>
<feature type="domain" description="EamA" evidence="8">
    <location>
        <begin position="8"/>
        <end position="141"/>
    </location>
</feature>
<keyword evidence="4 7" id="KW-0812">Transmembrane</keyword>
<dbReference type="SUPFAM" id="SSF103481">
    <property type="entry name" value="Multidrug resistance efflux transporter EmrE"/>
    <property type="match status" value="2"/>
</dbReference>